<dbReference type="PANTHER" id="PTHR28089">
    <property type="entry name" value="PROTEIN ZDS1-RELATED"/>
    <property type="match status" value="1"/>
</dbReference>
<feature type="domain" description="Protein Zds1 C-terminal" evidence="2">
    <location>
        <begin position="699"/>
        <end position="751"/>
    </location>
</feature>
<feature type="region of interest" description="Disordered" evidence="1">
    <location>
        <begin position="372"/>
        <end position="702"/>
    </location>
</feature>
<dbReference type="Pfam" id="PF08632">
    <property type="entry name" value="Zds_C"/>
    <property type="match status" value="1"/>
</dbReference>
<feature type="compositionally biased region" description="Pro residues" evidence="1">
    <location>
        <begin position="488"/>
        <end position="497"/>
    </location>
</feature>
<dbReference type="InterPro" id="IPR013941">
    <property type="entry name" value="ZDS1_C"/>
</dbReference>
<protein>
    <recommendedName>
        <fullName evidence="2">Protein Zds1 C-terminal domain-containing protein</fullName>
    </recommendedName>
</protein>
<sequence>MSHRDDALSPRQNGHSSRPLSFIPSPRGEVIDTTPFNPASYSSQLSPSDASTPPRFNDPFNDRPAPLSTRSMTAPAMNGASFDPEPRNSQRHPSDPSLNSIMTQQQQDEANFGIGEIDLDTSPDAVAREFSNLQAIRRMSMDVHAQDPDLPPFGVPTVAPSHDDDEDDPSRMYWVPARLHPELAPREFKSFISERVKTIKRSSLSDEPLAPGLSSGSLRRRKSMLSRQIDNGNGYEDGATRLERKKSINGEIQPQVNLHQLEQIISDPTHIGSRLSGDRTSLDSGSDASIAQDIPILPAKPLGSSLKRSTRTQYRKGTGSVKGSRLNRRQTLREDDDRSNSPTPSQEASKLPDVPALPDFSEFTNNAFGLTRVQTEPLISSKPVENFSRPGRRAQTPPTQYSPTRGQFDEAPAVQTPEFDQRKSPTQDQYSLQSSRYPNGRPVASSPQMPIPQIIEPQPEPRPQLSENRPMSAPNIAPDRSSSMDQPSAPPQGPLPGRPLAQRQAVQPRPQSLPQRQPPQQIQHRPQNITLDDIASDSILGNGRGTESLTAIPTFEENKKSDKKFKNKDDGPRKSSWGWFSSSEKEEKEQSKKSKSKLQKGGDRAHDNTRLDLLQNSIDNPQAKGRESLVFDRANIQLEEDGKKSSKKGSEPKKEKDGIFSSLFGNKQKKGDKDSLSSKHKHGNASQRGLSPDPPPRLQRPDIDFPWTRFSIMEERAIYRMAHIKLANPRRELYSQVLLSNFMYSYLAKVQQMHPHVQIPQSAAQKQQQRQERQQQEKMAEQQRKAERQEQKERQKREQQQPREQGLEEFQQYQRYQEV</sequence>
<accession>A0A6A6UHH4</accession>
<dbReference type="GO" id="GO:0005737">
    <property type="term" value="C:cytoplasm"/>
    <property type="evidence" value="ECO:0007669"/>
    <property type="project" value="TreeGrafter"/>
</dbReference>
<evidence type="ECO:0000259" key="2">
    <source>
        <dbReference type="SMART" id="SM01327"/>
    </source>
</evidence>
<feature type="compositionally biased region" description="Polar residues" evidence="1">
    <location>
        <begin position="34"/>
        <end position="51"/>
    </location>
</feature>
<dbReference type="OrthoDB" id="5589766at2759"/>
<feature type="compositionally biased region" description="Basic and acidic residues" evidence="1">
    <location>
        <begin position="600"/>
        <end position="610"/>
    </location>
</feature>
<dbReference type="PANTHER" id="PTHR28089:SF1">
    <property type="entry name" value="PROTEIN ZDS1-RELATED"/>
    <property type="match status" value="1"/>
</dbReference>
<feature type="region of interest" description="Disordered" evidence="1">
    <location>
        <begin position="292"/>
        <end position="358"/>
    </location>
</feature>
<evidence type="ECO:0000313" key="3">
    <source>
        <dbReference type="EMBL" id="KAF2670334.1"/>
    </source>
</evidence>
<reference evidence="3" key="1">
    <citation type="journal article" date="2020" name="Stud. Mycol.">
        <title>101 Dothideomycetes genomes: a test case for predicting lifestyles and emergence of pathogens.</title>
        <authorList>
            <person name="Haridas S."/>
            <person name="Albert R."/>
            <person name="Binder M."/>
            <person name="Bloem J."/>
            <person name="Labutti K."/>
            <person name="Salamov A."/>
            <person name="Andreopoulos B."/>
            <person name="Baker S."/>
            <person name="Barry K."/>
            <person name="Bills G."/>
            <person name="Bluhm B."/>
            <person name="Cannon C."/>
            <person name="Castanera R."/>
            <person name="Culley D."/>
            <person name="Daum C."/>
            <person name="Ezra D."/>
            <person name="Gonzalez J."/>
            <person name="Henrissat B."/>
            <person name="Kuo A."/>
            <person name="Liang C."/>
            <person name="Lipzen A."/>
            <person name="Lutzoni F."/>
            <person name="Magnuson J."/>
            <person name="Mondo S."/>
            <person name="Nolan M."/>
            <person name="Ohm R."/>
            <person name="Pangilinan J."/>
            <person name="Park H.-J."/>
            <person name="Ramirez L."/>
            <person name="Alfaro M."/>
            <person name="Sun H."/>
            <person name="Tritt A."/>
            <person name="Yoshinaga Y."/>
            <person name="Zwiers L.-H."/>
            <person name="Turgeon B."/>
            <person name="Goodwin S."/>
            <person name="Spatafora J."/>
            <person name="Crous P."/>
            <person name="Grigoriev I."/>
        </authorList>
    </citation>
    <scope>NUCLEOTIDE SEQUENCE</scope>
    <source>
        <strain evidence="3">CBS 115976</strain>
    </source>
</reference>
<dbReference type="AlphaFoldDB" id="A0A6A6UHH4"/>
<feature type="compositionally biased region" description="Basic and acidic residues" evidence="1">
    <location>
        <begin position="769"/>
        <end position="801"/>
    </location>
</feature>
<evidence type="ECO:0000313" key="4">
    <source>
        <dbReference type="Proteomes" id="UP000799302"/>
    </source>
</evidence>
<feature type="compositionally biased region" description="Polar residues" evidence="1">
    <location>
        <begin position="426"/>
        <end position="437"/>
    </location>
</feature>
<name>A0A6A6UHH4_9PEZI</name>
<keyword evidence="4" id="KW-1185">Reference proteome</keyword>
<dbReference type="InterPro" id="IPR040206">
    <property type="entry name" value="Zds1/2"/>
</dbReference>
<feature type="compositionally biased region" description="Low complexity" evidence="1">
    <location>
        <begin position="447"/>
        <end position="457"/>
    </location>
</feature>
<feature type="compositionally biased region" description="Low complexity" evidence="1">
    <location>
        <begin position="507"/>
        <end position="527"/>
    </location>
</feature>
<feature type="compositionally biased region" description="Polar residues" evidence="1">
    <location>
        <begin position="10"/>
        <end position="19"/>
    </location>
</feature>
<organism evidence="3 4">
    <name type="scientific">Microthyrium microscopicum</name>
    <dbReference type="NCBI Taxonomy" id="703497"/>
    <lineage>
        <taxon>Eukaryota</taxon>
        <taxon>Fungi</taxon>
        <taxon>Dikarya</taxon>
        <taxon>Ascomycota</taxon>
        <taxon>Pezizomycotina</taxon>
        <taxon>Dothideomycetes</taxon>
        <taxon>Dothideomycetes incertae sedis</taxon>
        <taxon>Microthyriales</taxon>
        <taxon>Microthyriaceae</taxon>
        <taxon>Microthyrium</taxon>
    </lineage>
</organism>
<feature type="compositionally biased region" description="Basic and acidic residues" evidence="1">
    <location>
        <begin position="640"/>
        <end position="658"/>
    </location>
</feature>
<dbReference type="EMBL" id="MU004234">
    <property type="protein sequence ID" value="KAF2670334.1"/>
    <property type="molecule type" value="Genomic_DNA"/>
</dbReference>
<feature type="region of interest" description="Disordered" evidence="1">
    <location>
        <begin position="144"/>
        <end position="171"/>
    </location>
</feature>
<feature type="compositionally biased region" description="Basic and acidic residues" evidence="1">
    <location>
        <begin position="583"/>
        <end position="592"/>
    </location>
</feature>
<gene>
    <name evidence="3" type="ORF">BT63DRAFT_235299</name>
</gene>
<evidence type="ECO:0000256" key="1">
    <source>
        <dbReference type="SAM" id="MobiDB-lite"/>
    </source>
</evidence>
<feature type="compositionally biased region" description="Basic and acidic residues" evidence="1">
    <location>
        <begin position="84"/>
        <end position="94"/>
    </location>
</feature>
<dbReference type="GO" id="GO:0030010">
    <property type="term" value="P:establishment of cell polarity"/>
    <property type="evidence" value="ECO:0007669"/>
    <property type="project" value="TreeGrafter"/>
</dbReference>
<feature type="compositionally biased region" description="Polar residues" evidence="1">
    <location>
        <begin position="396"/>
        <end position="405"/>
    </location>
</feature>
<feature type="compositionally biased region" description="Polar residues" evidence="1">
    <location>
        <begin position="96"/>
        <end position="109"/>
    </location>
</feature>
<dbReference type="Proteomes" id="UP000799302">
    <property type="component" value="Unassembled WGS sequence"/>
</dbReference>
<dbReference type="GO" id="GO:0010971">
    <property type="term" value="P:positive regulation of G2/M transition of mitotic cell cycle"/>
    <property type="evidence" value="ECO:0007669"/>
    <property type="project" value="TreeGrafter"/>
</dbReference>
<feature type="region of interest" description="Disordered" evidence="1">
    <location>
        <begin position="1"/>
        <end position="109"/>
    </location>
</feature>
<dbReference type="SMART" id="SM01327">
    <property type="entry name" value="Zds_C"/>
    <property type="match status" value="1"/>
</dbReference>
<proteinExistence type="predicted"/>
<feature type="region of interest" description="Disordered" evidence="1">
    <location>
        <begin position="200"/>
        <end position="221"/>
    </location>
</feature>
<feature type="region of interest" description="Disordered" evidence="1">
    <location>
        <begin position="758"/>
        <end position="819"/>
    </location>
</feature>